<sequence>MARHPQRGLQRFEKALSRLWTCMATKAVSLIDQPGWIYVFREGDLWKIGRTNNLERRVREWWQVCPVVQRDWIRHSVWTLYRNCTESLIHLAIETVCISHPHFWYHELPKFAAMEDQVPNWPHLIVVPPSLVDQWAAKLKRFFRTDRIRLVVMLTRAVNWAHDMNNIHKSEGLAGVFVIVLVPSSGLKRMFTQSQSRIVFKECSTWINKVHDAQKGTPLWRSMRVVFEVTLVKVIMTAMPLMEVPKVIMTATPLMEVPPDFLHLARLPFPPTLTWPALAKLTALVQDLRLVKAKTNADIYQSVIKLAAKDKIVAAGSGLASATLATQLVTMFQRHLIPYTIRRGPESHNWEGKPLNTQLPP</sequence>
<feature type="domain" description="Bacteriophage T5 Orf172 DNA-binding" evidence="1">
    <location>
        <begin position="35"/>
        <end position="94"/>
    </location>
</feature>
<reference evidence="2 3" key="1">
    <citation type="journal article" date="2020" name="ISME J.">
        <title>Uncovering the hidden diversity of litter-decomposition mechanisms in mushroom-forming fungi.</title>
        <authorList>
            <person name="Floudas D."/>
            <person name="Bentzer J."/>
            <person name="Ahren D."/>
            <person name="Johansson T."/>
            <person name="Persson P."/>
            <person name="Tunlid A."/>
        </authorList>
    </citation>
    <scope>NUCLEOTIDE SEQUENCE [LARGE SCALE GENOMIC DNA]</scope>
    <source>
        <strain evidence="2 3">CBS 406.79</strain>
    </source>
</reference>
<evidence type="ECO:0000259" key="1">
    <source>
        <dbReference type="Pfam" id="PF10544"/>
    </source>
</evidence>
<organism evidence="2 3">
    <name type="scientific">Collybiopsis confluens</name>
    <dbReference type="NCBI Taxonomy" id="2823264"/>
    <lineage>
        <taxon>Eukaryota</taxon>
        <taxon>Fungi</taxon>
        <taxon>Dikarya</taxon>
        <taxon>Basidiomycota</taxon>
        <taxon>Agaricomycotina</taxon>
        <taxon>Agaricomycetes</taxon>
        <taxon>Agaricomycetidae</taxon>
        <taxon>Agaricales</taxon>
        <taxon>Marasmiineae</taxon>
        <taxon>Omphalotaceae</taxon>
        <taxon>Collybiopsis</taxon>
    </lineage>
</organism>
<comment type="caution">
    <text evidence="2">The sequence shown here is derived from an EMBL/GenBank/DDBJ whole genome shotgun (WGS) entry which is preliminary data.</text>
</comment>
<gene>
    <name evidence="2" type="ORF">D9757_014618</name>
</gene>
<dbReference type="OrthoDB" id="3038115at2759"/>
<accession>A0A8H5D8A4</accession>
<evidence type="ECO:0000313" key="3">
    <source>
        <dbReference type="Proteomes" id="UP000518752"/>
    </source>
</evidence>
<proteinExistence type="predicted"/>
<dbReference type="InterPro" id="IPR018306">
    <property type="entry name" value="Phage_T5_Orf172_DNA-bd"/>
</dbReference>
<name>A0A8H5D8A4_9AGAR</name>
<evidence type="ECO:0000313" key="2">
    <source>
        <dbReference type="EMBL" id="KAF5355386.1"/>
    </source>
</evidence>
<dbReference type="Proteomes" id="UP000518752">
    <property type="component" value="Unassembled WGS sequence"/>
</dbReference>
<keyword evidence="3" id="KW-1185">Reference proteome</keyword>
<dbReference type="Pfam" id="PF10544">
    <property type="entry name" value="T5orf172"/>
    <property type="match status" value="1"/>
</dbReference>
<dbReference type="EMBL" id="JAACJN010000253">
    <property type="protein sequence ID" value="KAF5355386.1"/>
    <property type="molecule type" value="Genomic_DNA"/>
</dbReference>
<dbReference type="AlphaFoldDB" id="A0A8H5D8A4"/>
<dbReference type="SUPFAM" id="SSF52540">
    <property type="entry name" value="P-loop containing nucleoside triphosphate hydrolases"/>
    <property type="match status" value="1"/>
</dbReference>
<protein>
    <recommendedName>
        <fullName evidence="1">Bacteriophage T5 Orf172 DNA-binding domain-containing protein</fullName>
    </recommendedName>
</protein>
<dbReference type="InterPro" id="IPR027417">
    <property type="entry name" value="P-loop_NTPase"/>
</dbReference>